<dbReference type="PANTHER" id="PTHR33164">
    <property type="entry name" value="TRANSCRIPTIONAL REGULATOR, MARR FAMILY"/>
    <property type="match status" value="1"/>
</dbReference>
<name>A0A417Y383_9ACTN</name>
<dbReference type="InterPro" id="IPR036390">
    <property type="entry name" value="WH_DNA-bd_sf"/>
</dbReference>
<dbReference type="EMBL" id="QXGH01000014">
    <property type="protein sequence ID" value="RHW27055.1"/>
    <property type="molecule type" value="Genomic_DNA"/>
</dbReference>
<feature type="domain" description="HTH marR-type" evidence="1">
    <location>
        <begin position="10"/>
        <end position="136"/>
    </location>
</feature>
<evidence type="ECO:0000313" key="3">
    <source>
        <dbReference type="Proteomes" id="UP000283644"/>
    </source>
</evidence>
<dbReference type="PANTHER" id="PTHR33164:SF43">
    <property type="entry name" value="HTH-TYPE TRANSCRIPTIONAL REPRESSOR YETL"/>
    <property type="match status" value="1"/>
</dbReference>
<dbReference type="GO" id="GO:0003700">
    <property type="term" value="F:DNA-binding transcription factor activity"/>
    <property type="evidence" value="ECO:0007669"/>
    <property type="project" value="InterPro"/>
</dbReference>
<dbReference type="RefSeq" id="WP_118925156.1">
    <property type="nucleotide sequence ID" value="NZ_QXGH01000014.1"/>
</dbReference>
<protein>
    <submittedName>
        <fullName evidence="2">MarR family transcriptional regulator</fullName>
    </submittedName>
</protein>
<dbReference type="InterPro" id="IPR036388">
    <property type="entry name" value="WH-like_DNA-bd_sf"/>
</dbReference>
<dbReference type="InterPro" id="IPR000835">
    <property type="entry name" value="HTH_MarR-typ"/>
</dbReference>
<accession>A0A417Y383</accession>
<comment type="caution">
    <text evidence="2">The sequence shown here is derived from an EMBL/GenBank/DDBJ whole genome shotgun (WGS) entry which is preliminary data.</text>
</comment>
<keyword evidence="3" id="KW-1185">Reference proteome</keyword>
<dbReference type="SMART" id="SM00347">
    <property type="entry name" value="HTH_MARR"/>
    <property type="match status" value="1"/>
</dbReference>
<dbReference type="SUPFAM" id="SSF46785">
    <property type="entry name" value="Winged helix' DNA-binding domain"/>
    <property type="match status" value="1"/>
</dbReference>
<proteinExistence type="predicted"/>
<dbReference type="InterPro" id="IPR039422">
    <property type="entry name" value="MarR/SlyA-like"/>
</dbReference>
<dbReference type="GO" id="GO:0006950">
    <property type="term" value="P:response to stress"/>
    <property type="evidence" value="ECO:0007669"/>
    <property type="project" value="TreeGrafter"/>
</dbReference>
<organism evidence="2 3">
    <name type="scientific">Nocardioides immobilis</name>
    <dbReference type="NCBI Taxonomy" id="2049295"/>
    <lineage>
        <taxon>Bacteria</taxon>
        <taxon>Bacillati</taxon>
        <taxon>Actinomycetota</taxon>
        <taxon>Actinomycetes</taxon>
        <taxon>Propionibacteriales</taxon>
        <taxon>Nocardioidaceae</taxon>
        <taxon>Nocardioides</taxon>
    </lineage>
</organism>
<dbReference type="OrthoDB" id="4629660at2"/>
<dbReference type="Gene3D" id="1.10.10.10">
    <property type="entry name" value="Winged helix-like DNA-binding domain superfamily/Winged helix DNA-binding domain"/>
    <property type="match status" value="1"/>
</dbReference>
<sequence>MTEDANVDLSSSLAVRLRRAEAAIRARLHPLLDDNGLSMEHWRIIAVVDDNPGISMRSVAIAAVVPAATLTRHMDKLVEHGVVVRHVDPADKRRVVAALSPRGRTLAAHLREQEKLADIPANVELTDSDAGLHFTA</sequence>
<dbReference type="AlphaFoldDB" id="A0A417Y383"/>
<reference evidence="2 3" key="1">
    <citation type="submission" date="2018-09" db="EMBL/GenBank/DDBJ databases">
        <title>Genome sequencing of Nocardioides immobilis CCTCC AB 2017083 for comparison to Nocardioides silvaticus.</title>
        <authorList>
            <person name="Li C."/>
            <person name="Wang G."/>
        </authorList>
    </citation>
    <scope>NUCLEOTIDE SEQUENCE [LARGE SCALE GENOMIC DNA]</scope>
    <source>
        <strain evidence="2 3">CCTCC AB 2017083</strain>
    </source>
</reference>
<dbReference type="Pfam" id="PF12802">
    <property type="entry name" value="MarR_2"/>
    <property type="match status" value="1"/>
</dbReference>
<evidence type="ECO:0000259" key="1">
    <source>
        <dbReference type="PROSITE" id="PS50995"/>
    </source>
</evidence>
<dbReference type="PROSITE" id="PS50995">
    <property type="entry name" value="HTH_MARR_2"/>
    <property type="match status" value="1"/>
</dbReference>
<dbReference type="Proteomes" id="UP000283644">
    <property type="component" value="Unassembled WGS sequence"/>
</dbReference>
<gene>
    <name evidence="2" type="ORF">D0Z08_10285</name>
</gene>
<evidence type="ECO:0000313" key="2">
    <source>
        <dbReference type="EMBL" id="RHW27055.1"/>
    </source>
</evidence>